<evidence type="ECO:0000313" key="2">
    <source>
        <dbReference type="EMBL" id="RLL41120.1"/>
    </source>
</evidence>
<dbReference type="GO" id="GO:0030145">
    <property type="term" value="F:manganese ion binding"/>
    <property type="evidence" value="ECO:0007669"/>
    <property type="project" value="TreeGrafter"/>
</dbReference>
<comment type="caution">
    <text evidence="2">The sequence shown here is derived from an EMBL/GenBank/DDBJ whole genome shotgun (WGS) entry which is preliminary data.</text>
</comment>
<dbReference type="OrthoDB" id="9791866at2"/>
<keyword evidence="3" id="KW-1185">Reference proteome</keyword>
<dbReference type="InterPro" id="IPR004843">
    <property type="entry name" value="Calcineurin-like_PHP"/>
</dbReference>
<dbReference type="InterPro" id="IPR029052">
    <property type="entry name" value="Metallo-depent_PP-like"/>
</dbReference>
<dbReference type="GO" id="GO:0008663">
    <property type="term" value="F:2',3'-cyclic-nucleotide 2'-phosphodiesterase activity"/>
    <property type="evidence" value="ECO:0007669"/>
    <property type="project" value="TreeGrafter"/>
</dbReference>
<gene>
    <name evidence="2" type="ORF">D8M04_17920</name>
</gene>
<organism evidence="2 3">
    <name type="scientific">Oceanobacillus piezotolerans</name>
    <dbReference type="NCBI Taxonomy" id="2448030"/>
    <lineage>
        <taxon>Bacteria</taxon>
        <taxon>Bacillati</taxon>
        <taxon>Bacillota</taxon>
        <taxon>Bacilli</taxon>
        <taxon>Bacillales</taxon>
        <taxon>Bacillaceae</taxon>
        <taxon>Oceanobacillus</taxon>
    </lineage>
</organism>
<dbReference type="Pfam" id="PF00149">
    <property type="entry name" value="Metallophos"/>
    <property type="match status" value="1"/>
</dbReference>
<dbReference type="EMBL" id="RCHR01000009">
    <property type="protein sequence ID" value="RLL41120.1"/>
    <property type="molecule type" value="Genomic_DNA"/>
</dbReference>
<evidence type="ECO:0000259" key="1">
    <source>
        <dbReference type="Pfam" id="PF00149"/>
    </source>
</evidence>
<dbReference type="Gene3D" id="3.60.21.10">
    <property type="match status" value="1"/>
</dbReference>
<sequence length="314" mass="36237">MKSQDPTKKILSKQIGLRFLVVLMIAVTCIIPTVTEAAKGKEQPEMEFGIMSDIQYCDCEPLGTRYYRNSIEKLQEASKTINKENVDFTIQTGDLIDRRLSSFATILPVFNTIKGPKYHVLGNHDFPVTRDEVIDILGMPNQYYDFQYKNWRYIVLDTNDLSLYANPEDSEKYQQAKEMYIALKEAGASNAKPWNGGISEEQLTWLEEVLVKAEKRNERVIVFAHHPVYPEKEYNVWNDKEVRETLESHRNVAAYFNGHNHAGNYGLHNGIHYVNLKGMVETPDTASYAIVKVYNDRIEIDGYGREQDRVLEIR</sequence>
<dbReference type="PANTHER" id="PTHR16509">
    <property type="match status" value="1"/>
</dbReference>
<proteinExistence type="predicted"/>
<evidence type="ECO:0000313" key="3">
    <source>
        <dbReference type="Proteomes" id="UP000270219"/>
    </source>
</evidence>
<dbReference type="PANTHER" id="PTHR16509:SF1">
    <property type="entry name" value="MANGANESE-DEPENDENT ADP-RIBOSE_CDP-ALCOHOL DIPHOSPHATASE"/>
    <property type="match status" value="1"/>
</dbReference>
<dbReference type="Proteomes" id="UP000270219">
    <property type="component" value="Unassembled WGS sequence"/>
</dbReference>
<dbReference type="GO" id="GO:0047734">
    <property type="term" value="F:CDP-glycerol diphosphatase activity"/>
    <property type="evidence" value="ECO:0007669"/>
    <property type="project" value="TreeGrafter"/>
</dbReference>
<feature type="domain" description="Calcineurin-like phosphoesterase" evidence="1">
    <location>
        <begin position="46"/>
        <end position="262"/>
    </location>
</feature>
<reference evidence="2 3" key="1">
    <citation type="submission" date="2018-10" db="EMBL/GenBank/DDBJ databases">
        <title>Oceanobacillus sp. YLB-02 draft genome.</title>
        <authorList>
            <person name="Yu L."/>
        </authorList>
    </citation>
    <scope>NUCLEOTIDE SEQUENCE [LARGE SCALE GENOMIC DNA]</scope>
    <source>
        <strain evidence="2 3">YLB-02</strain>
    </source>
</reference>
<accession>A0A498D1V4</accession>
<dbReference type="GO" id="GO:0047631">
    <property type="term" value="F:ADP-ribose diphosphatase activity"/>
    <property type="evidence" value="ECO:0007669"/>
    <property type="project" value="TreeGrafter"/>
</dbReference>
<name>A0A498D1V4_9BACI</name>
<protein>
    <submittedName>
        <fullName evidence="2">Phosphatase</fullName>
    </submittedName>
</protein>
<dbReference type="RefSeq" id="WP_121524782.1">
    <property type="nucleotide sequence ID" value="NZ_RCHR01000009.1"/>
</dbReference>
<dbReference type="SUPFAM" id="SSF56300">
    <property type="entry name" value="Metallo-dependent phosphatases"/>
    <property type="match status" value="1"/>
</dbReference>
<dbReference type="AlphaFoldDB" id="A0A498D1V4"/>